<feature type="transmembrane region" description="Helical" evidence="4">
    <location>
        <begin position="83"/>
        <end position="101"/>
    </location>
</feature>
<feature type="transmembrane region" description="Helical" evidence="4">
    <location>
        <begin position="140"/>
        <end position="162"/>
    </location>
</feature>
<dbReference type="RefSeq" id="WP_147024819.1">
    <property type="nucleotide sequence ID" value="NZ_BJZU01000017.1"/>
</dbReference>
<dbReference type="PROSITE" id="PS50850">
    <property type="entry name" value="MFS"/>
    <property type="match status" value="1"/>
</dbReference>
<dbReference type="EMBL" id="BSPK01000112">
    <property type="protein sequence ID" value="GLS67342.1"/>
    <property type="molecule type" value="Genomic_DNA"/>
</dbReference>
<feature type="transmembrane region" description="Helical" evidence="4">
    <location>
        <begin position="274"/>
        <end position="293"/>
    </location>
</feature>
<gene>
    <name evidence="7" type="ORF">GCM10007888_57260</name>
    <name evidence="6" type="ORF">MOX02_11210</name>
</gene>
<sequence>MLDTKPRLAPDRSRLAAISAAITCVAVVGIGLSLSIPLLSIEMERMGASSTLIGVNTAVAGLASIVVVPFVPRLAARVGVARLLMLAICLGSVSLVAFRLLPDIAWWFPLRFVFSANLGILFVLSEFWINEAAPPERRGLVMGVYATVLALGFAIGPTLLAVLGTQGFRPYLAGAGLFLAGLVPLLLARRLSPRLDETPSRRFLGYLRLAPAATLAALVYGAVETGGFAILPLYGLRLGYGAETAAGLVSVISLGNVLFQIPFGWLADRIDRRRVLLVSAIGGALGAGLIPPASASFPVLIALLFVWGGIAGTLYTVGLAHLGASVRGAELAGANAAFVVLYNIGLMLGPPVIGGSMDLVPPQGFAWSLCGLFSAYALVVLWRLRAPAGPAPRP</sequence>
<feature type="transmembrane region" description="Helical" evidence="4">
    <location>
        <begin position="246"/>
        <end position="267"/>
    </location>
</feature>
<evidence type="ECO:0000256" key="2">
    <source>
        <dbReference type="ARBA" id="ARBA00022989"/>
    </source>
</evidence>
<proteinExistence type="predicted"/>
<feature type="transmembrane region" description="Helical" evidence="4">
    <location>
        <begin position="332"/>
        <end position="353"/>
    </location>
</feature>
<keyword evidence="2 4" id="KW-1133">Transmembrane helix</keyword>
<reference evidence="7" key="4">
    <citation type="submission" date="2023-01" db="EMBL/GenBank/DDBJ databases">
        <title>Draft genome sequence of Methylobacterium oxalidis strain NBRC 107715.</title>
        <authorList>
            <person name="Sun Q."/>
            <person name="Mori K."/>
        </authorList>
    </citation>
    <scope>NUCLEOTIDE SEQUENCE</scope>
    <source>
        <strain evidence="7">NBRC 107715</strain>
    </source>
</reference>
<name>A0A512IZI9_9HYPH</name>
<evidence type="ECO:0000313" key="6">
    <source>
        <dbReference type="EMBL" id="GEP03083.1"/>
    </source>
</evidence>
<feature type="transmembrane region" description="Helical" evidence="4">
    <location>
        <begin position="51"/>
        <end position="71"/>
    </location>
</feature>
<keyword evidence="1 4" id="KW-0812">Transmembrane</keyword>
<evidence type="ECO:0000256" key="3">
    <source>
        <dbReference type="ARBA" id="ARBA00023136"/>
    </source>
</evidence>
<dbReference type="PANTHER" id="PTHR23521">
    <property type="entry name" value="TRANSPORTER MFS SUPERFAMILY"/>
    <property type="match status" value="1"/>
</dbReference>
<keyword evidence="3 4" id="KW-0472">Membrane</keyword>
<dbReference type="InterPro" id="IPR047200">
    <property type="entry name" value="MFS_YcaD-like"/>
</dbReference>
<comment type="caution">
    <text evidence="6">The sequence shown here is derived from an EMBL/GenBank/DDBJ whole genome shotgun (WGS) entry which is preliminary data.</text>
</comment>
<dbReference type="InterPro" id="IPR020846">
    <property type="entry name" value="MFS_dom"/>
</dbReference>
<dbReference type="Gene3D" id="1.20.1250.20">
    <property type="entry name" value="MFS general substrate transporter like domains"/>
    <property type="match status" value="2"/>
</dbReference>
<dbReference type="InterPro" id="IPR036259">
    <property type="entry name" value="MFS_trans_sf"/>
</dbReference>
<dbReference type="SUPFAM" id="SSF103473">
    <property type="entry name" value="MFS general substrate transporter"/>
    <property type="match status" value="1"/>
</dbReference>
<dbReference type="CDD" id="cd17477">
    <property type="entry name" value="MFS_YcaD_like"/>
    <property type="match status" value="1"/>
</dbReference>
<evidence type="ECO:0000259" key="5">
    <source>
        <dbReference type="PROSITE" id="PS50850"/>
    </source>
</evidence>
<reference evidence="7" key="1">
    <citation type="journal article" date="2014" name="Int. J. Syst. Evol. Microbiol.">
        <title>Complete genome of a new Firmicutes species belonging to the dominant human colonic microbiota ('Ruminococcus bicirculans') reveals two chromosomes and a selective capacity to utilize plant glucans.</title>
        <authorList>
            <consortium name="NISC Comparative Sequencing Program"/>
            <person name="Wegmann U."/>
            <person name="Louis P."/>
            <person name="Goesmann A."/>
            <person name="Henrissat B."/>
            <person name="Duncan S.H."/>
            <person name="Flint H.J."/>
        </authorList>
    </citation>
    <scope>NUCLEOTIDE SEQUENCE</scope>
    <source>
        <strain evidence="7">NBRC 107715</strain>
    </source>
</reference>
<feature type="transmembrane region" description="Helical" evidence="4">
    <location>
        <begin position="299"/>
        <end position="320"/>
    </location>
</feature>
<feature type="transmembrane region" description="Helical" evidence="4">
    <location>
        <begin position="15"/>
        <end position="39"/>
    </location>
</feature>
<feature type="transmembrane region" description="Helical" evidence="4">
    <location>
        <begin position="209"/>
        <end position="234"/>
    </location>
</feature>
<reference evidence="9" key="2">
    <citation type="journal article" date="2019" name="Int. J. Syst. Evol. Microbiol.">
        <title>The Global Catalogue of Microorganisms (GCM) 10K type strain sequencing project: providing services to taxonomists for standard genome sequencing and annotation.</title>
        <authorList>
            <consortium name="The Broad Institute Genomics Platform"/>
            <consortium name="The Broad Institute Genome Sequencing Center for Infectious Disease"/>
            <person name="Wu L."/>
            <person name="Ma J."/>
        </authorList>
    </citation>
    <scope>NUCLEOTIDE SEQUENCE [LARGE SCALE GENOMIC DNA]</scope>
    <source>
        <strain evidence="9">NBRC 107715</strain>
    </source>
</reference>
<dbReference type="EMBL" id="BJZU01000017">
    <property type="protein sequence ID" value="GEP03083.1"/>
    <property type="molecule type" value="Genomic_DNA"/>
</dbReference>
<dbReference type="Proteomes" id="UP000321960">
    <property type="component" value="Unassembled WGS sequence"/>
</dbReference>
<dbReference type="GO" id="GO:0022857">
    <property type="term" value="F:transmembrane transporter activity"/>
    <property type="evidence" value="ECO:0007669"/>
    <property type="project" value="InterPro"/>
</dbReference>
<dbReference type="PANTHER" id="PTHR23521:SF3">
    <property type="entry name" value="MFS TRANSPORTER"/>
    <property type="match status" value="1"/>
</dbReference>
<dbReference type="Proteomes" id="UP001156856">
    <property type="component" value="Unassembled WGS sequence"/>
</dbReference>
<dbReference type="GO" id="GO:0005886">
    <property type="term" value="C:plasma membrane"/>
    <property type="evidence" value="ECO:0007669"/>
    <property type="project" value="TreeGrafter"/>
</dbReference>
<evidence type="ECO:0000313" key="9">
    <source>
        <dbReference type="Proteomes" id="UP001156856"/>
    </source>
</evidence>
<dbReference type="Pfam" id="PF07690">
    <property type="entry name" value="MFS_1"/>
    <property type="match status" value="1"/>
</dbReference>
<keyword evidence="9" id="KW-1185">Reference proteome</keyword>
<evidence type="ECO:0000313" key="7">
    <source>
        <dbReference type="EMBL" id="GLS67342.1"/>
    </source>
</evidence>
<evidence type="ECO:0000256" key="4">
    <source>
        <dbReference type="SAM" id="Phobius"/>
    </source>
</evidence>
<organism evidence="6 8">
    <name type="scientific">Methylobacterium oxalidis</name>
    <dbReference type="NCBI Taxonomy" id="944322"/>
    <lineage>
        <taxon>Bacteria</taxon>
        <taxon>Pseudomonadati</taxon>
        <taxon>Pseudomonadota</taxon>
        <taxon>Alphaproteobacteria</taxon>
        <taxon>Hyphomicrobiales</taxon>
        <taxon>Methylobacteriaceae</taxon>
        <taxon>Methylobacterium</taxon>
    </lineage>
</organism>
<evidence type="ECO:0000313" key="8">
    <source>
        <dbReference type="Proteomes" id="UP000321960"/>
    </source>
</evidence>
<evidence type="ECO:0000256" key="1">
    <source>
        <dbReference type="ARBA" id="ARBA00022692"/>
    </source>
</evidence>
<protein>
    <submittedName>
        <fullName evidence="6">MFS transporter</fullName>
    </submittedName>
</protein>
<dbReference type="OrthoDB" id="9797524at2"/>
<dbReference type="AlphaFoldDB" id="A0A512IZI9"/>
<feature type="transmembrane region" description="Helical" evidence="4">
    <location>
        <begin position="168"/>
        <end position="188"/>
    </location>
</feature>
<feature type="transmembrane region" description="Helical" evidence="4">
    <location>
        <begin position="107"/>
        <end position="128"/>
    </location>
</feature>
<dbReference type="InterPro" id="IPR011701">
    <property type="entry name" value="MFS"/>
</dbReference>
<feature type="domain" description="Major facilitator superfamily (MFS) profile" evidence="5">
    <location>
        <begin position="17"/>
        <end position="389"/>
    </location>
</feature>
<accession>A0A512IZI9</accession>
<feature type="transmembrane region" description="Helical" evidence="4">
    <location>
        <begin position="365"/>
        <end position="384"/>
    </location>
</feature>
<reference evidence="6 8" key="3">
    <citation type="submission" date="2019-07" db="EMBL/GenBank/DDBJ databases">
        <title>Whole genome shotgun sequence of Methylobacterium oxalidis NBRC 107715.</title>
        <authorList>
            <person name="Hosoyama A."/>
            <person name="Uohara A."/>
            <person name="Ohji S."/>
            <person name="Ichikawa N."/>
        </authorList>
    </citation>
    <scope>NUCLEOTIDE SEQUENCE [LARGE SCALE GENOMIC DNA]</scope>
    <source>
        <strain evidence="6 8">NBRC 107715</strain>
    </source>
</reference>